<proteinExistence type="inferred from homology"/>
<dbReference type="InterPro" id="IPR014854">
    <property type="entry name" value="Nse4_C"/>
</dbReference>
<dbReference type="GO" id="GO:0006310">
    <property type="term" value="P:DNA recombination"/>
    <property type="evidence" value="ECO:0007669"/>
    <property type="project" value="UniProtKB-UniRule"/>
</dbReference>
<sequence length="261" mass="30030">MKLFSGVARVMDEDEVHDRYLNLLQEMRLLKEDLLEDKCRLDKLVSTSNMLFKRIKTSSELKLDAKITALSTKLACTRMEKDINLEDITPGTLVELARKDLLHDFYRYAMDCSVGMRFPYCFSLGVHGEAPSRKRAQSQRSRQTLPETEVPTLITREKDSVEEPEILAQIKRLVAEKGRTEYFRFVIDPRSFSKTIENIFYLSLSLRSRVAFLEFDDDGILYVVSEGSEGASTGHLVVEMTYDEYLRIVERMGISKAMIGD</sequence>
<feature type="domain" description="Non-structural maintenance of chromosome element 4 C-terminal" evidence="8">
    <location>
        <begin position="180"/>
        <end position="259"/>
    </location>
</feature>
<keyword evidence="4 7" id="KW-0233">DNA recombination</keyword>
<dbReference type="GO" id="GO:0006281">
    <property type="term" value="P:DNA repair"/>
    <property type="evidence" value="ECO:0007669"/>
    <property type="project" value="UniProtKB-UniRule"/>
</dbReference>
<gene>
    <name evidence="9" type="ORF">ECU08_1820</name>
</gene>
<evidence type="ECO:0000256" key="1">
    <source>
        <dbReference type="ARBA" id="ARBA00004123"/>
    </source>
</evidence>
<name>M1K2S9_ENCCN</name>
<dbReference type="PANTHER" id="PTHR16140">
    <property type="entry name" value="NON-STRUCTURAL MAINTENANCE OF CHROMOSOMES ELEMENT 4"/>
    <property type="match status" value="1"/>
</dbReference>
<evidence type="ECO:0000256" key="5">
    <source>
        <dbReference type="ARBA" id="ARBA00023204"/>
    </source>
</evidence>
<evidence type="ECO:0000256" key="4">
    <source>
        <dbReference type="ARBA" id="ARBA00023172"/>
    </source>
</evidence>
<evidence type="ECO:0000256" key="3">
    <source>
        <dbReference type="ARBA" id="ARBA00022763"/>
    </source>
</evidence>
<dbReference type="VEuPathDB" id="MicrosporidiaDB:AEWD_081780"/>
<comment type="subunit">
    <text evidence="7">Component of the SMC5-SMC6 complex.</text>
</comment>
<reference evidence="9" key="1">
    <citation type="journal article" date="2013" name="Eukaryot. Cell">
        <title>Extremely Reduced Levels of Heterozygosity in the Vertebrate Pathogen Encephalitozoon cuniculi.</title>
        <authorList>
            <person name="Selman M."/>
            <person name="Sak B."/>
            <person name="Kvac M."/>
            <person name="Farinelli L."/>
            <person name="Weiss L.M."/>
            <person name="Corradi N."/>
        </authorList>
    </citation>
    <scope>NUCLEOTIDE SEQUENCE</scope>
</reference>
<keyword evidence="6 7" id="KW-0539">Nucleus</keyword>
<dbReference type="GO" id="GO:0030915">
    <property type="term" value="C:Smc5-Smc6 complex"/>
    <property type="evidence" value="ECO:0007669"/>
    <property type="project" value="UniProtKB-UniRule"/>
</dbReference>
<protein>
    <recommendedName>
        <fullName evidence="7">Non-structural maintenance of chromosomes element 4</fullName>
    </recommendedName>
</protein>
<keyword evidence="3 7" id="KW-0227">DNA damage</keyword>
<dbReference type="InterPro" id="IPR027786">
    <property type="entry name" value="Nse4/EID"/>
</dbReference>
<dbReference type="VEuPathDB" id="MicrosporidiaDB:AEWR_081810"/>
<dbReference type="AlphaFoldDB" id="M1K2S9"/>
<keyword evidence="5 7" id="KW-0234">DNA repair</keyword>
<evidence type="ECO:0000259" key="8">
    <source>
        <dbReference type="Pfam" id="PF08743"/>
    </source>
</evidence>
<dbReference type="PANTHER" id="PTHR16140:SF0">
    <property type="entry name" value="NON-STRUCTURAL MAINTENANCE OF CHROMOSOMES ELEMENT 4"/>
    <property type="match status" value="1"/>
</dbReference>
<dbReference type="Pfam" id="PF08743">
    <property type="entry name" value="Nse4_C"/>
    <property type="match status" value="1"/>
</dbReference>
<dbReference type="GO" id="GO:0005634">
    <property type="term" value="C:nucleus"/>
    <property type="evidence" value="ECO:0007669"/>
    <property type="project" value="UniProtKB-SubCell"/>
</dbReference>
<accession>M1K2S9</accession>
<evidence type="ECO:0000256" key="6">
    <source>
        <dbReference type="ARBA" id="ARBA00023242"/>
    </source>
</evidence>
<evidence type="ECO:0000313" key="9">
    <source>
        <dbReference type="EMBL" id="AGE95108.1"/>
    </source>
</evidence>
<comment type="subcellular location">
    <subcellularLocation>
        <location evidence="1 7">Nucleus</location>
    </subcellularLocation>
</comment>
<organism evidence="9">
    <name type="scientific">Encephalitozoon cuniculi</name>
    <name type="common">Microsporidian parasite</name>
    <dbReference type="NCBI Taxonomy" id="6035"/>
    <lineage>
        <taxon>Eukaryota</taxon>
        <taxon>Fungi</taxon>
        <taxon>Fungi incertae sedis</taxon>
        <taxon>Microsporidia</taxon>
        <taxon>Unikaryonidae</taxon>
        <taxon>Encephalitozoon</taxon>
    </lineage>
</organism>
<comment type="similarity">
    <text evidence="2 7">Belongs to the NSE4 family.</text>
</comment>
<evidence type="ECO:0000256" key="2">
    <source>
        <dbReference type="ARBA" id="ARBA00008997"/>
    </source>
</evidence>
<dbReference type="EMBL" id="KC513605">
    <property type="protein sequence ID" value="AGE95108.1"/>
    <property type="molecule type" value="Genomic_DNA"/>
</dbReference>
<dbReference type="VEuPathDB" id="MicrosporidiaDB:M970_081810"/>
<dbReference type="VEuPathDB" id="MicrosporidiaDB:ECU08_1820"/>
<dbReference type="VEuPathDB" id="MicrosporidiaDB:AEWQ_081820"/>
<evidence type="ECO:0000256" key="7">
    <source>
        <dbReference type="RuleBase" id="RU365071"/>
    </source>
</evidence>
<comment type="function">
    <text evidence="7">Component of the SMC5-SMC6 complex, that promotes sister chromatid alignment after DNA damage and facilitates double-stranded DNA breaks (DSBs) repair via homologous recombination between sister chromatids.</text>
</comment>